<dbReference type="InterPro" id="IPR019587">
    <property type="entry name" value="Polyketide_cyclase/dehydratase"/>
</dbReference>
<dbReference type="SUPFAM" id="SSF55961">
    <property type="entry name" value="Bet v1-like"/>
    <property type="match status" value="1"/>
</dbReference>
<dbReference type="CDD" id="cd07820">
    <property type="entry name" value="SRPBCC_3"/>
    <property type="match status" value="1"/>
</dbReference>
<dbReference type="AlphaFoldDB" id="A0A3Q9UYQ8"/>
<protein>
    <submittedName>
        <fullName evidence="1">Cyclase</fullName>
    </submittedName>
</protein>
<dbReference type="Gene3D" id="3.30.530.20">
    <property type="match status" value="1"/>
</dbReference>
<evidence type="ECO:0000313" key="2">
    <source>
        <dbReference type="Proteomes" id="UP000285317"/>
    </source>
</evidence>
<gene>
    <name evidence="1" type="ORF">C1I64_06135</name>
</gene>
<sequence length="156" mass="17565">MVASVEVVTRSHRSVDDMFDRARSIDLHTESQAAAGERAVAGVVSGRIDLGEEVTWRARHFGFRLRLTSRITALDAPHSFTNEQTRGPFRSFRHEHLFEPDGSGSVMTDRLTFRAPFGVLGRVAERLVLARHLRRLLEERGAFLAASPAARDDRRE</sequence>
<accession>A0A3Q9UYQ8</accession>
<dbReference type="RefSeq" id="WP_127886565.1">
    <property type="nucleotide sequence ID" value="NZ_CP028137.1"/>
</dbReference>
<reference evidence="1 2" key="1">
    <citation type="submission" date="2018-03" db="EMBL/GenBank/DDBJ databases">
        <title>Bacteriophage NCPPB3778 and a type I-E CRISPR drive the evolution of the US Biological Select Agent, Rathayibacter toxicus.</title>
        <authorList>
            <person name="Davis E.W.II."/>
            <person name="Tabima J.F."/>
            <person name="Weisberg A.J."/>
            <person name="Dantas Lopes L."/>
            <person name="Wiseman M.S."/>
            <person name="Wiseman M.S."/>
            <person name="Pupko T."/>
            <person name="Belcher M.S."/>
            <person name="Sechler A.J."/>
            <person name="Tancos M.A."/>
            <person name="Schroeder B.K."/>
            <person name="Murray T.D."/>
            <person name="Luster D.G."/>
            <person name="Schneider W.L."/>
            <person name="Rogers E."/>
            <person name="Andreote F.D."/>
            <person name="Grunwald N.J."/>
            <person name="Putnam M.L."/>
            <person name="Chang J.H."/>
        </authorList>
    </citation>
    <scope>NUCLEOTIDE SEQUENCE [LARGE SCALE GENOMIC DNA]</scope>
    <source>
        <strain evidence="1 2">DSM 15932</strain>
    </source>
</reference>
<dbReference type="Pfam" id="PF10604">
    <property type="entry name" value="Polyketide_cyc2"/>
    <property type="match status" value="1"/>
</dbReference>
<dbReference type="Proteomes" id="UP000285317">
    <property type="component" value="Chromosome"/>
</dbReference>
<dbReference type="KEGG" id="rfs:C1I64_06135"/>
<dbReference type="InterPro" id="IPR023393">
    <property type="entry name" value="START-like_dom_sf"/>
</dbReference>
<dbReference type="EMBL" id="CP028137">
    <property type="protein sequence ID" value="AZZ51666.1"/>
    <property type="molecule type" value="Genomic_DNA"/>
</dbReference>
<name>A0A3Q9UYQ8_9MICO</name>
<organism evidence="1 2">
    <name type="scientific">Rathayibacter festucae DSM 15932</name>
    <dbReference type="NCBI Taxonomy" id="1328866"/>
    <lineage>
        <taxon>Bacteria</taxon>
        <taxon>Bacillati</taxon>
        <taxon>Actinomycetota</taxon>
        <taxon>Actinomycetes</taxon>
        <taxon>Micrococcales</taxon>
        <taxon>Microbacteriaceae</taxon>
        <taxon>Rathayibacter</taxon>
    </lineage>
</organism>
<proteinExistence type="predicted"/>
<evidence type="ECO:0000313" key="1">
    <source>
        <dbReference type="EMBL" id="AZZ51666.1"/>
    </source>
</evidence>